<protein>
    <recommendedName>
        <fullName evidence="6">Calponin-homology (CH) domain-containing protein</fullName>
    </recommendedName>
</protein>
<dbReference type="GO" id="GO:0000278">
    <property type="term" value="P:mitotic cell cycle"/>
    <property type="evidence" value="ECO:0007669"/>
    <property type="project" value="TreeGrafter"/>
</dbReference>
<evidence type="ECO:0000259" key="6">
    <source>
        <dbReference type="Pfam" id="PF00307"/>
    </source>
</evidence>
<reference evidence="7 8" key="1">
    <citation type="submission" date="2020-04" db="EMBL/GenBank/DDBJ databases">
        <authorList>
            <person name="Laetsch R D."/>
            <person name="Stevens L."/>
            <person name="Kumar S."/>
            <person name="Blaxter L. M."/>
        </authorList>
    </citation>
    <scope>NUCLEOTIDE SEQUENCE [LARGE SCALE GENOMIC DNA]</scope>
</reference>
<dbReference type="EMBL" id="CADEPM010000004">
    <property type="protein sequence ID" value="CAB3404260.1"/>
    <property type="molecule type" value="Genomic_DNA"/>
</dbReference>
<dbReference type="InterPro" id="IPR001715">
    <property type="entry name" value="CH_dom"/>
</dbReference>
<dbReference type="PROSITE" id="PS50096">
    <property type="entry name" value="IQ"/>
    <property type="match status" value="1"/>
</dbReference>
<dbReference type="InterPro" id="IPR036872">
    <property type="entry name" value="CH_dom_sf"/>
</dbReference>
<evidence type="ECO:0000256" key="1">
    <source>
        <dbReference type="ARBA" id="ARBA00004496"/>
    </source>
</evidence>
<dbReference type="SMART" id="SM00015">
    <property type="entry name" value="IQ"/>
    <property type="match status" value="2"/>
</dbReference>
<dbReference type="GO" id="GO:0000922">
    <property type="term" value="C:spindle pole"/>
    <property type="evidence" value="ECO:0007669"/>
    <property type="project" value="TreeGrafter"/>
</dbReference>
<dbReference type="Proteomes" id="UP000494206">
    <property type="component" value="Unassembled WGS sequence"/>
</dbReference>
<dbReference type="InterPro" id="IPR051185">
    <property type="entry name" value="ASPM"/>
</dbReference>
<dbReference type="AlphaFoldDB" id="A0A8S1EQH0"/>
<accession>A0A8S1EQH0</accession>
<sequence>MDKKREAVLKKLSERHEKRVLQKLNSTVKNNSNIDISATEKAFLATDPSQLDMKTPVRNKAPPVHTFSPIVSFDEKANKQIVALAAWCNTILDIDDSEEIDMGSTKMEACRKIQEILKTKKTENLEVQPEPINRYPKIFDKNNSAKIRDACRKILIDSDIGKSIETLLSKRILSIRPECAVYSDLALQTSLLRIFLSFHPAYLKAALEAVFNRNIETSAKTLLSILSKFIISNVFSDAKLLKNKKYAQGCGKPIVTAAGKEALHNHFLSCAMKIFFLVETARINRIIPNVTRVFNKSSQFKSFDSIFVEFSKEILSGTSIPLKKAFARIGFISSYNQTFIDDYDYFARGFEDFSNGVILGKLVETIGNLKPGSILNRLRDPAGDRIRKLKNVEIVLDEMSKLGIVTENISAAQIVGSKKEAVLSILWSIIGVRVTADKSKINLIRDRFNHENISNKNPDEDISNAALILCREVGSTLGIEVKDLESVYSGELLAKAWNTWNPSGSRVEHYPGDTLWEKVTNLAESEMRIAKGIDQHLPLFIRLFMEGVQRIEVINRAARKIQKTWRAFKYNQSIPKLYKIVQQVVDSLPMIRNASPCEISSRLSCVSLCNATFTISRESTSSNCELDRTFKIPKTPARTGEAPRESIRLFEKVIEEDGEEDEEINENDENKHPDADETDFESSIAEELCRKLDVLDVDEQLAISNSETIRTESFYDNVTITADNYKQIEKNRIGQMSVFSTEESFQEREVNETNDANAKNICDSESQNICEKNKNDGADEVVQERSPVATNFDAVAEKFESVHAKEYSNFVEINCDDKDFLEPEQMEIDEESVVKEKINDISNYEYRDESTVFEDGSSLASESPRRLCVFSKENTFQDESKNEEIVENKEIAMENENIRESTASRDSESGAEVEDNVDLKLLNSDQLREILKRKLKLANEQKKMANKLDKLSLIKTFKQCAKVSKPMDVSKGESASSLHRTNAGMEVSSLTDDLNHAFACTPTANFDPIITDLQKCDEETREKAAIVIQKCIRGYFLRKRMETELRDMQTRVDNYNRIAELNRIEIKAAQKSSTVSHKDVTAVDRLRNYTLHGLTHCNLSLVNISATAILRIISLLPELVETFVNELDGISKICNILENADRGLSYTHISAALILILERIVVLTSIKNTHAKLKLHLEFLSPKLLHLMLVNSNNAVLFIALCRTLEAILQQWRNVEACYMKDAPYFIKKSKSKLKNADCLTALKDFENIYTVCTA</sequence>
<gene>
    <name evidence="7" type="ORF">CBOVIS_LOCUS6629</name>
</gene>
<dbReference type="GO" id="GO:0007051">
    <property type="term" value="P:spindle organization"/>
    <property type="evidence" value="ECO:0007669"/>
    <property type="project" value="TreeGrafter"/>
</dbReference>
<dbReference type="Gene3D" id="1.10.418.10">
    <property type="entry name" value="Calponin-like domain"/>
    <property type="match status" value="1"/>
</dbReference>
<evidence type="ECO:0000256" key="5">
    <source>
        <dbReference type="SAM" id="MobiDB-lite"/>
    </source>
</evidence>
<dbReference type="GO" id="GO:0005516">
    <property type="term" value="F:calmodulin binding"/>
    <property type="evidence" value="ECO:0007669"/>
    <property type="project" value="UniProtKB-KW"/>
</dbReference>
<dbReference type="InterPro" id="IPR000048">
    <property type="entry name" value="IQ_motif_EF-hand-BS"/>
</dbReference>
<dbReference type="Pfam" id="PF00612">
    <property type="entry name" value="IQ"/>
    <property type="match status" value="1"/>
</dbReference>
<dbReference type="Pfam" id="PF00307">
    <property type="entry name" value="CH"/>
    <property type="match status" value="1"/>
</dbReference>
<dbReference type="GO" id="GO:0005737">
    <property type="term" value="C:cytoplasm"/>
    <property type="evidence" value="ECO:0007669"/>
    <property type="project" value="UniProtKB-SubCell"/>
</dbReference>
<keyword evidence="4" id="KW-0112">Calmodulin-binding</keyword>
<comment type="caution">
    <text evidence="7">The sequence shown here is derived from an EMBL/GenBank/DDBJ whole genome shotgun (WGS) entry which is preliminary data.</text>
</comment>
<name>A0A8S1EQH0_9PELO</name>
<feature type="domain" description="Calponin-homology (CH)" evidence="6">
    <location>
        <begin position="351"/>
        <end position="432"/>
    </location>
</feature>
<feature type="region of interest" description="Disordered" evidence="5">
    <location>
        <begin position="655"/>
        <end position="682"/>
    </location>
</feature>
<keyword evidence="8" id="KW-1185">Reference proteome</keyword>
<dbReference type="PANTHER" id="PTHR22706">
    <property type="entry name" value="ASSEMBLY FACTOR FOR SPINDLE MICROTUBULES"/>
    <property type="match status" value="1"/>
</dbReference>
<dbReference type="PANTHER" id="PTHR22706:SF1">
    <property type="entry name" value="ASSEMBLY FACTOR FOR SPINDLE MICROTUBULES"/>
    <property type="match status" value="1"/>
</dbReference>
<dbReference type="CDD" id="cd23767">
    <property type="entry name" value="IQCD"/>
    <property type="match status" value="1"/>
</dbReference>
<feature type="compositionally biased region" description="Acidic residues" evidence="5">
    <location>
        <begin position="656"/>
        <end position="667"/>
    </location>
</feature>
<evidence type="ECO:0000256" key="3">
    <source>
        <dbReference type="ARBA" id="ARBA00022737"/>
    </source>
</evidence>
<dbReference type="SUPFAM" id="SSF47576">
    <property type="entry name" value="Calponin-homology domain, CH-domain"/>
    <property type="match status" value="1"/>
</dbReference>
<comment type="subcellular location">
    <subcellularLocation>
        <location evidence="1">Cytoplasm</location>
    </subcellularLocation>
</comment>
<keyword evidence="2" id="KW-0963">Cytoplasm</keyword>
<evidence type="ECO:0000313" key="8">
    <source>
        <dbReference type="Proteomes" id="UP000494206"/>
    </source>
</evidence>
<evidence type="ECO:0000256" key="4">
    <source>
        <dbReference type="ARBA" id="ARBA00022860"/>
    </source>
</evidence>
<dbReference type="OrthoDB" id="5870774at2759"/>
<evidence type="ECO:0000313" key="7">
    <source>
        <dbReference type="EMBL" id="CAB3404260.1"/>
    </source>
</evidence>
<organism evidence="7 8">
    <name type="scientific">Caenorhabditis bovis</name>
    <dbReference type="NCBI Taxonomy" id="2654633"/>
    <lineage>
        <taxon>Eukaryota</taxon>
        <taxon>Metazoa</taxon>
        <taxon>Ecdysozoa</taxon>
        <taxon>Nematoda</taxon>
        <taxon>Chromadorea</taxon>
        <taxon>Rhabditida</taxon>
        <taxon>Rhabditina</taxon>
        <taxon>Rhabditomorpha</taxon>
        <taxon>Rhabditoidea</taxon>
        <taxon>Rhabditidae</taxon>
        <taxon>Peloderinae</taxon>
        <taxon>Caenorhabditis</taxon>
    </lineage>
</organism>
<keyword evidence="3" id="KW-0677">Repeat</keyword>
<dbReference type="GO" id="GO:0051295">
    <property type="term" value="P:establishment of meiotic spindle localization"/>
    <property type="evidence" value="ECO:0007669"/>
    <property type="project" value="TreeGrafter"/>
</dbReference>
<proteinExistence type="predicted"/>
<evidence type="ECO:0000256" key="2">
    <source>
        <dbReference type="ARBA" id="ARBA00022490"/>
    </source>
</evidence>